<comment type="function">
    <text evidence="7">This protein is part of the stalk that links CF(0) to CF(1). It either transmits conformational changes from CF(0) to CF(1) or is implicated in proton conduction.</text>
</comment>
<comment type="caution">
    <text evidence="8">The sequence shown here is derived from an EMBL/GenBank/DDBJ whole genome shotgun (WGS) entry which is preliminary data.</text>
</comment>
<dbReference type="Gene3D" id="1.10.520.20">
    <property type="entry name" value="N-terminal domain of the delta subunit of the F1F0-ATP synthase"/>
    <property type="match status" value="1"/>
</dbReference>
<protein>
    <recommendedName>
        <fullName evidence="7">ATP synthase subunit delta</fullName>
    </recommendedName>
    <alternativeName>
        <fullName evidence="7">ATP synthase F(1) sector subunit delta</fullName>
    </alternativeName>
    <alternativeName>
        <fullName evidence="7">F-type ATPase subunit delta</fullName>
        <shortName evidence="7">F-ATPase subunit delta</shortName>
    </alternativeName>
</protein>
<keyword evidence="7" id="KW-0139">CF(1)</keyword>
<dbReference type="GO" id="GO:0005886">
    <property type="term" value="C:plasma membrane"/>
    <property type="evidence" value="ECO:0007669"/>
    <property type="project" value="UniProtKB-SubCell"/>
</dbReference>
<keyword evidence="6 7" id="KW-0066">ATP synthesis</keyword>
<evidence type="ECO:0000313" key="8">
    <source>
        <dbReference type="EMBL" id="MBU3806165.1"/>
    </source>
</evidence>
<dbReference type="GO" id="GO:0046933">
    <property type="term" value="F:proton-transporting ATP synthase activity, rotational mechanism"/>
    <property type="evidence" value="ECO:0007669"/>
    <property type="project" value="UniProtKB-UniRule"/>
</dbReference>
<organism evidence="8 9">
    <name type="scientific">Candidatus Allofournierella pullistercoris</name>
    <dbReference type="NCBI Taxonomy" id="2838597"/>
    <lineage>
        <taxon>Bacteria</taxon>
        <taxon>Bacillati</taxon>
        <taxon>Bacillota</taxon>
        <taxon>Clostridia</taxon>
        <taxon>Eubacteriales</taxon>
        <taxon>Oscillospiraceae</taxon>
        <taxon>Allofournierella</taxon>
    </lineage>
</organism>
<dbReference type="Proteomes" id="UP000713596">
    <property type="component" value="Unassembled WGS sequence"/>
</dbReference>
<accession>A0A948T2G5</accession>
<dbReference type="PANTHER" id="PTHR11910">
    <property type="entry name" value="ATP SYNTHASE DELTA CHAIN"/>
    <property type="match status" value="1"/>
</dbReference>
<evidence type="ECO:0000256" key="2">
    <source>
        <dbReference type="ARBA" id="ARBA00022448"/>
    </source>
</evidence>
<dbReference type="AlphaFoldDB" id="A0A948T2G5"/>
<evidence type="ECO:0000256" key="7">
    <source>
        <dbReference type="HAMAP-Rule" id="MF_01416"/>
    </source>
</evidence>
<dbReference type="PRINTS" id="PR00125">
    <property type="entry name" value="ATPASEDELTA"/>
</dbReference>
<evidence type="ECO:0000256" key="3">
    <source>
        <dbReference type="ARBA" id="ARBA00022781"/>
    </source>
</evidence>
<keyword evidence="2 7" id="KW-0813">Transport</keyword>
<evidence type="ECO:0000256" key="5">
    <source>
        <dbReference type="ARBA" id="ARBA00023136"/>
    </source>
</evidence>
<dbReference type="InterPro" id="IPR000711">
    <property type="entry name" value="ATPase_OSCP/dsu"/>
</dbReference>
<evidence type="ECO:0000256" key="4">
    <source>
        <dbReference type="ARBA" id="ARBA00023065"/>
    </source>
</evidence>
<comment type="similarity">
    <text evidence="7">Belongs to the ATPase delta chain family.</text>
</comment>
<dbReference type="SUPFAM" id="SSF47928">
    <property type="entry name" value="N-terminal domain of the delta subunit of the F1F0-ATP synthase"/>
    <property type="match status" value="1"/>
</dbReference>
<comment type="function">
    <text evidence="7">F(1)F(0) ATP synthase produces ATP from ADP in the presence of a proton or sodium gradient. F-type ATPases consist of two structural domains, F(1) containing the extramembraneous catalytic core and F(0) containing the membrane proton channel, linked together by a central stalk and a peripheral stalk. During catalysis, ATP synthesis in the catalytic domain of F(1) is coupled via a rotary mechanism of the central stalk subunits to proton translocation.</text>
</comment>
<evidence type="ECO:0000256" key="6">
    <source>
        <dbReference type="ARBA" id="ARBA00023310"/>
    </source>
</evidence>
<dbReference type="HAMAP" id="MF_01416">
    <property type="entry name" value="ATP_synth_delta_bact"/>
    <property type="match status" value="1"/>
</dbReference>
<reference evidence="8" key="1">
    <citation type="journal article" date="2021" name="PeerJ">
        <title>Extensive microbial diversity within the chicken gut microbiome revealed by metagenomics and culture.</title>
        <authorList>
            <person name="Gilroy R."/>
            <person name="Ravi A."/>
            <person name="Getino M."/>
            <person name="Pursley I."/>
            <person name="Horton D.L."/>
            <person name="Alikhan N.F."/>
            <person name="Baker D."/>
            <person name="Gharbi K."/>
            <person name="Hall N."/>
            <person name="Watson M."/>
            <person name="Adriaenssens E.M."/>
            <person name="Foster-Nyarko E."/>
            <person name="Jarju S."/>
            <person name="Secka A."/>
            <person name="Antonio M."/>
            <person name="Oren A."/>
            <person name="Chaudhuri R.R."/>
            <person name="La Ragione R."/>
            <person name="Hildebrand F."/>
            <person name="Pallen M.J."/>
        </authorList>
    </citation>
    <scope>NUCLEOTIDE SEQUENCE</scope>
    <source>
        <strain evidence="8">B5_2728</strain>
    </source>
</reference>
<keyword evidence="7" id="KW-1003">Cell membrane</keyword>
<proteinExistence type="inferred from homology"/>
<evidence type="ECO:0000256" key="1">
    <source>
        <dbReference type="ARBA" id="ARBA00004370"/>
    </source>
</evidence>
<keyword evidence="4 7" id="KW-0406">Ion transport</keyword>
<evidence type="ECO:0000313" key="9">
    <source>
        <dbReference type="Proteomes" id="UP000713596"/>
    </source>
</evidence>
<keyword evidence="3 7" id="KW-0375">Hydrogen ion transport</keyword>
<dbReference type="EMBL" id="JAHLFP010000036">
    <property type="protein sequence ID" value="MBU3806165.1"/>
    <property type="molecule type" value="Genomic_DNA"/>
</dbReference>
<keyword evidence="5 7" id="KW-0472">Membrane</keyword>
<dbReference type="Pfam" id="PF00213">
    <property type="entry name" value="OSCP"/>
    <property type="match status" value="1"/>
</dbReference>
<comment type="subcellular location">
    <subcellularLocation>
        <location evidence="7">Cell membrane</location>
        <topology evidence="7">Peripheral membrane protein</topology>
    </subcellularLocation>
    <subcellularLocation>
        <location evidence="1">Membrane</location>
    </subcellularLocation>
</comment>
<dbReference type="NCBIfam" id="TIGR01145">
    <property type="entry name" value="ATP_synt_delta"/>
    <property type="match status" value="1"/>
</dbReference>
<name>A0A948T2G5_9FIRM</name>
<dbReference type="InterPro" id="IPR026015">
    <property type="entry name" value="ATP_synth_OSCP/delta_N_sf"/>
</dbReference>
<sequence>MSQLAIRYATALLQAGVSETQLRQTADLILSHNELYHVLISPAICCKEKQAVLHRLPFTDCPQQLHNFYDLLAEKGRFFLLNEILEQFHILHLHQQNKAVCLLRCAHTPSEQTIRQLGQAMCKQHGLAAVEMRISLEPELLGGFVLELDGVTYNKSVSGQLKRLSRQLQER</sequence>
<dbReference type="GO" id="GO:0045259">
    <property type="term" value="C:proton-transporting ATP synthase complex"/>
    <property type="evidence" value="ECO:0007669"/>
    <property type="project" value="UniProtKB-KW"/>
</dbReference>
<reference evidence="8" key="2">
    <citation type="submission" date="2021-04" db="EMBL/GenBank/DDBJ databases">
        <authorList>
            <person name="Gilroy R."/>
        </authorList>
    </citation>
    <scope>NUCLEOTIDE SEQUENCE</scope>
    <source>
        <strain evidence="8">B5_2728</strain>
    </source>
</reference>
<gene>
    <name evidence="7 8" type="primary">atpH</name>
    <name evidence="8" type="ORF">H9882_04660</name>
</gene>